<evidence type="ECO:0000256" key="2">
    <source>
        <dbReference type="ARBA" id="ARBA00005327"/>
    </source>
</evidence>
<dbReference type="PIRSF" id="PIRSF038981">
    <property type="entry name" value="GRP"/>
    <property type="match status" value="1"/>
</dbReference>
<dbReference type="Proteomes" id="UP001367676">
    <property type="component" value="Unassembled WGS sequence"/>
</dbReference>
<dbReference type="PANTHER" id="PTHR21421">
    <property type="entry name" value="GUSTATORY RECEPTOR"/>
    <property type="match status" value="1"/>
</dbReference>
<dbReference type="GO" id="GO:0005886">
    <property type="term" value="C:plasma membrane"/>
    <property type="evidence" value="ECO:0007669"/>
    <property type="project" value="UniProtKB-SubCell"/>
</dbReference>
<comment type="caution">
    <text evidence="10">The sequence shown here is derived from an EMBL/GenBank/DDBJ whole genome shotgun (WGS) entry which is preliminary data.</text>
</comment>
<dbReference type="InterPro" id="IPR009318">
    <property type="entry name" value="Gustatory_rcpt"/>
</dbReference>
<evidence type="ECO:0000256" key="8">
    <source>
        <dbReference type="PIRNR" id="PIRNR038981"/>
    </source>
</evidence>
<feature type="transmembrane region" description="Helical" evidence="9">
    <location>
        <begin position="23"/>
        <end position="40"/>
    </location>
</feature>
<feature type="transmembrane region" description="Helical" evidence="9">
    <location>
        <begin position="337"/>
        <end position="359"/>
    </location>
</feature>
<keyword evidence="5 9" id="KW-1133">Transmembrane helix</keyword>
<reference evidence="10 11" key="1">
    <citation type="submission" date="2024-03" db="EMBL/GenBank/DDBJ databases">
        <title>Adaptation during the transition from Ophiocordyceps entomopathogen to insect associate is accompanied by gene loss and intensified selection.</title>
        <authorList>
            <person name="Ward C.M."/>
            <person name="Onetto C.A."/>
            <person name="Borneman A.R."/>
        </authorList>
    </citation>
    <scope>NUCLEOTIDE SEQUENCE [LARGE SCALE GENOMIC DNA]</scope>
    <source>
        <strain evidence="10">AWRI1</strain>
        <tissue evidence="10">Single Adult Female</tissue>
    </source>
</reference>
<dbReference type="Pfam" id="PF06151">
    <property type="entry name" value="Trehalose_recp"/>
    <property type="match status" value="1"/>
</dbReference>
<evidence type="ECO:0000313" key="11">
    <source>
        <dbReference type="Proteomes" id="UP001367676"/>
    </source>
</evidence>
<dbReference type="AlphaFoldDB" id="A0AAN9Y974"/>
<sequence length="447" mass="51476">MYELYYRIPYGDGRIFGHSGMQYYLRFVLLFASMCGVFPVKKVYSTNIERVTFAWMSVVTTYSFLLLCGYLTVEIYSLDYTVRNLNEDNLTAKGGIKKATSGSIFYGNACVAMALFIRLARKWPKLVADWKAVEVAMEKFGTPKLGWKVAIMTTVLLTLAFVEHGLHNWLNTRPGGKDDITSMSRVDSNDTMTYQIDQSLTFKGYLERFALKTHWYLFNEPTDYHPIKGFIIMWLSLSATFLWNFTDLFIMLVSSALAAQFHLLTVALKNVRAQILTITQWREYRETYTLLTHLVKNVDDHINCIIMLSIANNIYFICAQLITEIDSIHHSYFRTLFYMYSFLFLVFRTTAVVMQAAAIHDESKCVLPELFLCPARGYCSETQRFLHEVTADYVALTGLNMFSITRNFLLGVAGAILTYEIVLIQLQNKNVDEPHTMDFVAMTTMKY</sequence>
<feature type="transmembrane region" description="Helical" evidence="9">
    <location>
        <begin position="145"/>
        <end position="162"/>
    </location>
</feature>
<gene>
    <name evidence="10" type="ORF">V9T40_008006</name>
</gene>
<keyword evidence="7 8" id="KW-0675">Receptor</keyword>
<dbReference type="EMBL" id="JBBCAQ010000008">
    <property type="protein sequence ID" value="KAK7602417.1"/>
    <property type="molecule type" value="Genomic_DNA"/>
</dbReference>
<keyword evidence="8" id="KW-0807">Transducer</keyword>
<evidence type="ECO:0000256" key="3">
    <source>
        <dbReference type="ARBA" id="ARBA00022475"/>
    </source>
</evidence>
<dbReference type="PANTHER" id="PTHR21421:SF29">
    <property type="entry name" value="GUSTATORY RECEPTOR 5A FOR TREHALOSE-RELATED"/>
    <property type="match status" value="1"/>
</dbReference>
<comment type="subcellular location">
    <subcellularLocation>
        <location evidence="1">Cell membrane</location>
        <topology evidence="1">Multi-pass membrane protein</topology>
    </subcellularLocation>
</comment>
<keyword evidence="3" id="KW-1003">Cell membrane</keyword>
<evidence type="ECO:0000256" key="5">
    <source>
        <dbReference type="ARBA" id="ARBA00022989"/>
    </source>
</evidence>
<evidence type="ECO:0000256" key="6">
    <source>
        <dbReference type="ARBA" id="ARBA00023136"/>
    </source>
</evidence>
<feature type="transmembrane region" description="Helical" evidence="9">
    <location>
        <begin position="52"/>
        <end position="73"/>
    </location>
</feature>
<evidence type="ECO:0000256" key="1">
    <source>
        <dbReference type="ARBA" id="ARBA00004651"/>
    </source>
</evidence>
<accession>A0AAN9Y974</accession>
<keyword evidence="6 9" id="KW-0472">Membrane</keyword>
<evidence type="ECO:0000256" key="9">
    <source>
        <dbReference type="SAM" id="Phobius"/>
    </source>
</evidence>
<name>A0AAN9Y974_9HEMI</name>
<keyword evidence="11" id="KW-1185">Reference proteome</keyword>
<organism evidence="10 11">
    <name type="scientific">Parthenolecanium corni</name>
    <dbReference type="NCBI Taxonomy" id="536013"/>
    <lineage>
        <taxon>Eukaryota</taxon>
        <taxon>Metazoa</taxon>
        <taxon>Ecdysozoa</taxon>
        <taxon>Arthropoda</taxon>
        <taxon>Hexapoda</taxon>
        <taxon>Insecta</taxon>
        <taxon>Pterygota</taxon>
        <taxon>Neoptera</taxon>
        <taxon>Paraneoptera</taxon>
        <taxon>Hemiptera</taxon>
        <taxon>Sternorrhyncha</taxon>
        <taxon>Coccoidea</taxon>
        <taxon>Coccidae</taxon>
        <taxon>Parthenolecanium</taxon>
    </lineage>
</organism>
<feature type="transmembrane region" description="Helical" evidence="9">
    <location>
        <begin position="103"/>
        <end position="120"/>
    </location>
</feature>
<evidence type="ECO:0000256" key="7">
    <source>
        <dbReference type="ARBA" id="ARBA00023170"/>
    </source>
</evidence>
<dbReference type="GO" id="GO:0008527">
    <property type="term" value="F:taste receptor activity"/>
    <property type="evidence" value="ECO:0007669"/>
    <property type="project" value="InterPro"/>
</dbReference>
<evidence type="ECO:0000313" key="10">
    <source>
        <dbReference type="EMBL" id="KAK7602417.1"/>
    </source>
</evidence>
<protein>
    <recommendedName>
        <fullName evidence="8">Gustatory receptor</fullName>
    </recommendedName>
</protein>
<dbReference type="GO" id="GO:0007165">
    <property type="term" value="P:signal transduction"/>
    <property type="evidence" value="ECO:0007669"/>
    <property type="project" value="UniProtKB-KW"/>
</dbReference>
<comment type="similarity">
    <text evidence="2">Belongs to the insect chemoreceptor superfamily. Gustatory receptor (GR) family. Gr5a subfamily.</text>
</comment>
<evidence type="ECO:0000256" key="4">
    <source>
        <dbReference type="ARBA" id="ARBA00022692"/>
    </source>
</evidence>
<comment type="function">
    <text evidence="8">Plays a role in the sugar gustatory response.</text>
</comment>
<feature type="transmembrane region" description="Helical" evidence="9">
    <location>
        <begin position="408"/>
        <end position="426"/>
    </location>
</feature>
<dbReference type="GO" id="GO:0050916">
    <property type="term" value="P:sensory perception of sweet taste"/>
    <property type="evidence" value="ECO:0007669"/>
    <property type="project" value="UniProtKB-ARBA"/>
</dbReference>
<keyword evidence="4 9" id="KW-0812">Transmembrane</keyword>
<proteinExistence type="inferred from homology"/>